<feature type="compositionally biased region" description="Basic and acidic residues" evidence="8">
    <location>
        <begin position="16"/>
        <end position="46"/>
    </location>
</feature>
<dbReference type="InterPro" id="IPR018102">
    <property type="entry name" value="Ribosomal_uS11_CS"/>
</dbReference>
<sequence length="175" mass="18305">MSETSSEDATETVEETATKTSEKAATETSEKAAAETSEKAAAVTKKETKEKWGIAHIYSSYNNTIIHITDLTGAETVAISSGGQHVTADRYESSPFAAMKASNAVVSAAQSKGFTALHIKVRAVGGTGSRVPGPGAQAAIRALARGGFKIGRIDDCTPIPHDTTRKKGGKRGRRV</sequence>
<evidence type="ECO:0000313" key="9">
    <source>
        <dbReference type="EMBL" id="NWJ68672.1"/>
    </source>
</evidence>
<reference evidence="9 10" key="1">
    <citation type="journal article" date="2019" name="Environ. Microbiol.">
        <title>Genomics insights into ecotype formation of ammonia-oxidizing archaea in the deep ocean.</title>
        <authorList>
            <person name="Wang Y."/>
            <person name="Huang J.M."/>
            <person name="Cui G.J."/>
            <person name="Nunoura T."/>
            <person name="Takaki Y."/>
            <person name="Li W.L."/>
            <person name="Li J."/>
            <person name="Gao Z.M."/>
            <person name="Takai K."/>
            <person name="Zhang A.Q."/>
            <person name="Stepanauskas R."/>
        </authorList>
    </citation>
    <scope>NUCLEOTIDE SEQUENCE [LARGE SCALE GENOMIC DNA]</scope>
    <source>
        <strain evidence="9 10">D17</strain>
    </source>
</reference>
<dbReference type="Gene3D" id="3.30.420.80">
    <property type="entry name" value="Ribosomal protein S11"/>
    <property type="match status" value="1"/>
</dbReference>
<gene>
    <name evidence="6" type="primary">rps11</name>
    <name evidence="9" type="ORF">HX834_04930</name>
</gene>
<dbReference type="Proteomes" id="UP000554454">
    <property type="component" value="Unassembled WGS sequence"/>
</dbReference>
<proteinExistence type="inferred from homology"/>
<dbReference type="GO" id="GO:0006412">
    <property type="term" value="P:translation"/>
    <property type="evidence" value="ECO:0007669"/>
    <property type="project" value="UniProtKB-UniRule"/>
</dbReference>
<comment type="subunit">
    <text evidence="6">Part of the 30S ribosomal subunit.</text>
</comment>
<evidence type="ECO:0000256" key="4">
    <source>
        <dbReference type="ARBA" id="ARBA00022980"/>
    </source>
</evidence>
<evidence type="ECO:0000256" key="7">
    <source>
        <dbReference type="RuleBase" id="RU003629"/>
    </source>
</evidence>
<dbReference type="NCBIfam" id="NF007176">
    <property type="entry name" value="PRK09607.1"/>
    <property type="match status" value="1"/>
</dbReference>
<dbReference type="SUPFAM" id="SSF53137">
    <property type="entry name" value="Translational machinery components"/>
    <property type="match status" value="1"/>
</dbReference>
<feature type="compositionally biased region" description="Acidic residues" evidence="8">
    <location>
        <begin position="1"/>
        <end position="14"/>
    </location>
</feature>
<dbReference type="GO" id="GO:0044391">
    <property type="term" value="C:ribosomal subunit"/>
    <property type="evidence" value="ECO:0007669"/>
    <property type="project" value="UniProtKB-ARBA"/>
</dbReference>
<evidence type="ECO:0000256" key="6">
    <source>
        <dbReference type="HAMAP-Rule" id="MF_01310"/>
    </source>
</evidence>
<dbReference type="NCBIfam" id="TIGR03628">
    <property type="entry name" value="arch_S11P"/>
    <property type="match status" value="1"/>
</dbReference>
<protein>
    <recommendedName>
        <fullName evidence="6">Small ribosomal subunit protein uS11</fullName>
    </recommendedName>
</protein>
<dbReference type="InterPro" id="IPR019961">
    <property type="entry name" value="Ribosomal_uS11_archaeal"/>
</dbReference>
<evidence type="ECO:0000256" key="1">
    <source>
        <dbReference type="ARBA" id="ARBA00006194"/>
    </source>
</evidence>
<dbReference type="GO" id="GO:0022626">
    <property type="term" value="C:cytosolic ribosome"/>
    <property type="evidence" value="ECO:0007669"/>
    <property type="project" value="UniProtKB-ARBA"/>
</dbReference>
<dbReference type="PROSITE" id="PS00054">
    <property type="entry name" value="RIBOSOMAL_S11"/>
    <property type="match status" value="1"/>
</dbReference>
<dbReference type="FunFam" id="3.30.420.80:FF:000018">
    <property type="entry name" value="40S ribosomal protein S14"/>
    <property type="match status" value="1"/>
</dbReference>
<keyword evidence="5 6" id="KW-0687">Ribonucleoprotein</keyword>
<dbReference type="AlphaFoldDB" id="A0A7K4MZU1"/>
<dbReference type="InterPro" id="IPR001971">
    <property type="entry name" value="Ribosomal_uS11"/>
</dbReference>
<evidence type="ECO:0000256" key="3">
    <source>
        <dbReference type="ARBA" id="ARBA00022884"/>
    </source>
</evidence>
<evidence type="ECO:0000256" key="2">
    <source>
        <dbReference type="ARBA" id="ARBA00022730"/>
    </source>
</evidence>
<keyword evidence="3 6" id="KW-0694">RNA-binding</keyword>
<keyword evidence="10" id="KW-1185">Reference proteome</keyword>
<keyword evidence="4 6" id="KW-0689">Ribosomal protein</keyword>
<dbReference type="GO" id="GO:0019843">
    <property type="term" value="F:rRNA binding"/>
    <property type="evidence" value="ECO:0007669"/>
    <property type="project" value="UniProtKB-UniRule"/>
</dbReference>
<dbReference type="GO" id="GO:0003735">
    <property type="term" value="F:structural constituent of ribosome"/>
    <property type="evidence" value="ECO:0007669"/>
    <property type="project" value="UniProtKB-UniRule"/>
</dbReference>
<evidence type="ECO:0000313" key="10">
    <source>
        <dbReference type="Proteomes" id="UP000554454"/>
    </source>
</evidence>
<name>A0A7K4MZU1_9ARCH</name>
<dbReference type="InterPro" id="IPR036967">
    <property type="entry name" value="Ribosomal_uS11_sf"/>
</dbReference>
<comment type="caution">
    <text evidence="9">The sequence shown here is derived from an EMBL/GenBank/DDBJ whole genome shotgun (WGS) entry which is preliminary data.</text>
</comment>
<dbReference type="HAMAP" id="MF_01310">
    <property type="entry name" value="Ribosomal_uS11"/>
    <property type="match status" value="1"/>
</dbReference>
<accession>A0A7K4MZU1</accession>
<organism evidence="9 10">
    <name type="scientific">Marine Group I thaumarchaeote</name>
    <dbReference type="NCBI Taxonomy" id="2511932"/>
    <lineage>
        <taxon>Archaea</taxon>
        <taxon>Nitrososphaerota</taxon>
        <taxon>Marine Group I</taxon>
    </lineage>
</organism>
<comment type="function">
    <text evidence="6">Located on the platform of the 30S subunit.</text>
</comment>
<evidence type="ECO:0000256" key="8">
    <source>
        <dbReference type="SAM" id="MobiDB-lite"/>
    </source>
</evidence>
<dbReference type="PANTHER" id="PTHR11759">
    <property type="entry name" value="40S RIBOSOMAL PROTEIN S14/30S RIBOSOMAL PROTEIN S11"/>
    <property type="match status" value="1"/>
</dbReference>
<feature type="region of interest" description="Disordered" evidence="8">
    <location>
        <begin position="1"/>
        <end position="46"/>
    </location>
</feature>
<keyword evidence="2 6" id="KW-0699">rRNA-binding</keyword>
<comment type="similarity">
    <text evidence="1 6 7">Belongs to the universal ribosomal protein uS11 family.</text>
</comment>
<dbReference type="EMBL" id="JACATA010000015">
    <property type="protein sequence ID" value="NWJ68672.1"/>
    <property type="molecule type" value="Genomic_DNA"/>
</dbReference>
<evidence type="ECO:0000256" key="5">
    <source>
        <dbReference type="ARBA" id="ARBA00023274"/>
    </source>
</evidence>
<dbReference type="Pfam" id="PF00411">
    <property type="entry name" value="Ribosomal_S11"/>
    <property type="match status" value="1"/>
</dbReference>